<dbReference type="InterPro" id="IPR018392">
    <property type="entry name" value="LysM"/>
</dbReference>
<dbReference type="AlphaFoldDB" id="A0A521CRF0"/>
<dbReference type="PROSITE" id="PS00922">
    <property type="entry name" value="TRANSGLYCOSYLASE"/>
    <property type="match status" value="1"/>
</dbReference>
<evidence type="ECO:0000256" key="2">
    <source>
        <dbReference type="SAM" id="SignalP"/>
    </source>
</evidence>
<evidence type="ECO:0000259" key="3">
    <source>
        <dbReference type="PROSITE" id="PS51782"/>
    </source>
</evidence>
<dbReference type="Pfam" id="PF01476">
    <property type="entry name" value="LysM"/>
    <property type="match status" value="2"/>
</dbReference>
<dbReference type="InterPro" id="IPR023346">
    <property type="entry name" value="Lysozyme-like_dom_sf"/>
</dbReference>
<keyword evidence="5" id="KW-1185">Reference proteome</keyword>
<dbReference type="CDD" id="cd00118">
    <property type="entry name" value="LysM"/>
    <property type="match status" value="2"/>
</dbReference>
<dbReference type="PROSITE" id="PS51782">
    <property type="entry name" value="LYSM"/>
    <property type="match status" value="2"/>
</dbReference>
<dbReference type="GO" id="GO:0000270">
    <property type="term" value="P:peptidoglycan metabolic process"/>
    <property type="evidence" value="ECO:0007669"/>
    <property type="project" value="InterPro"/>
</dbReference>
<evidence type="ECO:0000313" key="4">
    <source>
        <dbReference type="EMBL" id="SMO62049.1"/>
    </source>
</evidence>
<dbReference type="OrthoDB" id="9815002at2"/>
<feature type="domain" description="LysM" evidence="3">
    <location>
        <begin position="363"/>
        <end position="406"/>
    </location>
</feature>
<reference evidence="4 5" key="1">
    <citation type="submission" date="2017-05" db="EMBL/GenBank/DDBJ databases">
        <authorList>
            <person name="Varghese N."/>
            <person name="Submissions S."/>
        </authorList>
    </citation>
    <scope>NUCLEOTIDE SEQUENCE [LARGE SCALE GENOMIC DNA]</scope>
    <source>
        <strain evidence="4 5">DSM 21342</strain>
    </source>
</reference>
<dbReference type="EMBL" id="FXSZ01000004">
    <property type="protein sequence ID" value="SMO62049.1"/>
    <property type="molecule type" value="Genomic_DNA"/>
</dbReference>
<dbReference type="PANTHER" id="PTHR37423">
    <property type="entry name" value="SOLUBLE LYTIC MUREIN TRANSGLYCOSYLASE-RELATED"/>
    <property type="match status" value="1"/>
</dbReference>
<keyword evidence="2" id="KW-0732">Signal</keyword>
<feature type="signal peptide" evidence="2">
    <location>
        <begin position="1"/>
        <end position="19"/>
    </location>
</feature>
<dbReference type="InterPro" id="IPR008258">
    <property type="entry name" value="Transglycosylase_SLT_dom_1"/>
</dbReference>
<dbReference type="Gene3D" id="3.10.350.10">
    <property type="entry name" value="LysM domain"/>
    <property type="match status" value="2"/>
</dbReference>
<dbReference type="SUPFAM" id="SSF54106">
    <property type="entry name" value="LysM domain"/>
    <property type="match status" value="2"/>
</dbReference>
<feature type="domain" description="LysM" evidence="3">
    <location>
        <begin position="424"/>
        <end position="469"/>
    </location>
</feature>
<dbReference type="RefSeq" id="WP_142603333.1">
    <property type="nucleotide sequence ID" value="NZ_FXSZ01000004.1"/>
</dbReference>
<gene>
    <name evidence="4" type="ORF">SAMN06265350_104281</name>
</gene>
<protein>
    <submittedName>
        <fullName evidence="4">Membrane-bound lytic murein transglycosylase D</fullName>
    </submittedName>
</protein>
<proteinExistence type="inferred from homology"/>
<dbReference type="Pfam" id="PF01464">
    <property type="entry name" value="SLT"/>
    <property type="match status" value="1"/>
</dbReference>
<dbReference type="CDD" id="cd16894">
    <property type="entry name" value="MltD-like"/>
    <property type="match status" value="1"/>
</dbReference>
<dbReference type="Gene3D" id="1.10.530.10">
    <property type="match status" value="1"/>
</dbReference>
<dbReference type="GO" id="GO:0008933">
    <property type="term" value="F:peptidoglycan lytic transglycosylase activity"/>
    <property type="evidence" value="ECO:0007669"/>
    <property type="project" value="InterPro"/>
</dbReference>
<evidence type="ECO:0000256" key="1">
    <source>
        <dbReference type="ARBA" id="ARBA00007734"/>
    </source>
</evidence>
<dbReference type="Proteomes" id="UP000315971">
    <property type="component" value="Unassembled WGS sequence"/>
</dbReference>
<accession>A0A521CRF0</accession>
<organism evidence="4 5">
    <name type="scientific">Solitalea koreensis</name>
    <dbReference type="NCBI Taxonomy" id="543615"/>
    <lineage>
        <taxon>Bacteria</taxon>
        <taxon>Pseudomonadati</taxon>
        <taxon>Bacteroidota</taxon>
        <taxon>Sphingobacteriia</taxon>
        <taxon>Sphingobacteriales</taxon>
        <taxon>Sphingobacteriaceae</taxon>
        <taxon>Solitalea</taxon>
    </lineage>
</organism>
<feature type="chain" id="PRO_5021727500" evidence="2">
    <location>
        <begin position="20"/>
        <end position="471"/>
    </location>
</feature>
<dbReference type="SMART" id="SM00257">
    <property type="entry name" value="LysM"/>
    <property type="match status" value="2"/>
</dbReference>
<dbReference type="PANTHER" id="PTHR37423:SF2">
    <property type="entry name" value="MEMBRANE-BOUND LYTIC MUREIN TRANSGLYCOSYLASE C"/>
    <property type="match status" value="1"/>
</dbReference>
<evidence type="ECO:0000313" key="5">
    <source>
        <dbReference type="Proteomes" id="UP000315971"/>
    </source>
</evidence>
<dbReference type="InterPro" id="IPR000189">
    <property type="entry name" value="Transglyc_AS"/>
</dbReference>
<dbReference type="SUPFAM" id="SSF53955">
    <property type="entry name" value="Lysozyme-like"/>
    <property type="match status" value="1"/>
</dbReference>
<dbReference type="GO" id="GO:0016020">
    <property type="term" value="C:membrane"/>
    <property type="evidence" value="ECO:0007669"/>
    <property type="project" value="InterPro"/>
</dbReference>
<dbReference type="InterPro" id="IPR036779">
    <property type="entry name" value="LysM_dom_sf"/>
</dbReference>
<sequence>MNRSLFALAFLSLPFATLANSGVHPLNSRNTKLNGSSILDSTLLADGEVTKENSSAKPKDTLFVLSSDPAEVIMSESDIIKGRLDSIKSQIPMDYNEYVQAYIDLYINKRKGLVARMLGTGKYYFPIFEKYLSEEGLPIELKYLPVIESALNANAVSKVGATGLWQFMYGTAKMYDMNMNYYIDERRDPVASTIAATQFLGDLYDRYSDWLLAIAAYNCGPGNVDRAISRAGGSNSFWDIRPYLPRETANYVPAFIAATYAMTYAEENDIVAEEPEFSSETDTVLVNRSISLPKLASTLNLSDSELKLLNPKYRKLIVKATAETPQTIVLPKASKEFYASLDASVLDNSTVSLSSFREHDDLSYCKVKKGDNLGSIASRYNCSTTDLKKWNGMRSNRIVAGQRLKIYSSRSGYMAITKNLSKTRTYKVRSGDTLSTIAAKFSGMTVEKLKKLNNLKNAKNIRPGMTLKVSI</sequence>
<name>A0A521CRF0_9SPHI</name>
<comment type="similarity">
    <text evidence="1">Belongs to the transglycosylase Slt family.</text>
</comment>